<keyword evidence="1" id="KW-0472">Membrane</keyword>
<name>A0A329S572_9STRA</name>
<sequence length="106" mass="11786">MPPAVEIDQVFPHSRIRPLQLTSIPAQTMAQISPLAASDEVTVVVFLSKDDNMNKTELVDQRPSLKYKIFLGLLYTLASCGFLYGCMAAITFFGDMFTLLLALTRQ</sequence>
<keyword evidence="5" id="KW-1185">Reference proteome</keyword>
<dbReference type="EMBL" id="MJFZ01000340">
    <property type="protein sequence ID" value="RAW31046.1"/>
    <property type="molecule type" value="Genomic_DNA"/>
</dbReference>
<protein>
    <submittedName>
        <fullName evidence="4">Uncharacterized protein</fullName>
    </submittedName>
</protein>
<dbReference type="Proteomes" id="UP000736787">
    <property type="component" value="Unassembled WGS sequence"/>
</dbReference>
<proteinExistence type="predicted"/>
<evidence type="ECO:0000313" key="2">
    <source>
        <dbReference type="EMBL" id="KAG2929476.1"/>
    </source>
</evidence>
<dbReference type="EMBL" id="RCMI01000157">
    <property type="protein sequence ID" value="KAG2929476.1"/>
    <property type="molecule type" value="Genomic_DNA"/>
</dbReference>
<dbReference type="VEuPathDB" id="FungiDB:PC110_g12601"/>
<comment type="caution">
    <text evidence="4">The sequence shown here is derived from an EMBL/GenBank/DDBJ whole genome shotgun (WGS) entry which is preliminary data.</text>
</comment>
<evidence type="ECO:0000313" key="4">
    <source>
        <dbReference type="EMBL" id="RAW31046.1"/>
    </source>
</evidence>
<dbReference type="Proteomes" id="UP000251314">
    <property type="component" value="Unassembled WGS sequence"/>
</dbReference>
<evidence type="ECO:0000256" key="1">
    <source>
        <dbReference type="SAM" id="Phobius"/>
    </source>
</evidence>
<evidence type="ECO:0000313" key="3">
    <source>
        <dbReference type="EMBL" id="KAG2945983.1"/>
    </source>
</evidence>
<dbReference type="OrthoDB" id="122719at2759"/>
<reference evidence="2" key="2">
    <citation type="submission" date="2018-10" db="EMBL/GenBank/DDBJ databases">
        <title>Effector identification in a new, highly contiguous assembly of the strawberry crown rot pathogen Phytophthora cactorum.</title>
        <authorList>
            <person name="Armitage A.D."/>
            <person name="Nellist C.F."/>
            <person name="Bates H."/>
            <person name="Vickerstaff R.J."/>
            <person name="Harrison R.J."/>
        </authorList>
    </citation>
    <scope>NUCLEOTIDE SEQUENCE</scope>
    <source>
        <strain evidence="2">4032</strain>
        <strain evidence="3">4040</strain>
    </source>
</reference>
<organism evidence="4 5">
    <name type="scientific">Phytophthora cactorum</name>
    <dbReference type="NCBI Taxonomy" id="29920"/>
    <lineage>
        <taxon>Eukaryota</taxon>
        <taxon>Sar</taxon>
        <taxon>Stramenopiles</taxon>
        <taxon>Oomycota</taxon>
        <taxon>Peronosporomycetes</taxon>
        <taxon>Peronosporales</taxon>
        <taxon>Peronosporaceae</taxon>
        <taxon>Phytophthora</taxon>
    </lineage>
</organism>
<evidence type="ECO:0000313" key="5">
    <source>
        <dbReference type="Proteomes" id="UP000251314"/>
    </source>
</evidence>
<reference evidence="4 5" key="1">
    <citation type="submission" date="2018-01" db="EMBL/GenBank/DDBJ databases">
        <title>Draft genome of the strawberry crown rot pathogen Phytophthora cactorum.</title>
        <authorList>
            <person name="Armitage A.D."/>
            <person name="Lysoe E."/>
            <person name="Nellist C.F."/>
            <person name="Harrison R.J."/>
            <person name="Brurberg M.B."/>
        </authorList>
    </citation>
    <scope>NUCLEOTIDE SEQUENCE [LARGE SCALE GENOMIC DNA]</scope>
    <source>
        <strain evidence="4 5">10300</strain>
    </source>
</reference>
<keyword evidence="1" id="KW-1133">Transmembrane helix</keyword>
<keyword evidence="1" id="KW-0812">Transmembrane</keyword>
<dbReference type="AlphaFoldDB" id="A0A329S572"/>
<dbReference type="Proteomes" id="UP000774804">
    <property type="component" value="Unassembled WGS sequence"/>
</dbReference>
<accession>A0A329S572</accession>
<gene>
    <name evidence="4" type="ORF">PC110_g12601</name>
    <name evidence="2" type="ORF">PC115_g6841</name>
    <name evidence="3" type="ORF">PC117_g8008</name>
</gene>
<dbReference type="EMBL" id="RCMK01000169">
    <property type="protein sequence ID" value="KAG2945983.1"/>
    <property type="molecule type" value="Genomic_DNA"/>
</dbReference>
<feature type="transmembrane region" description="Helical" evidence="1">
    <location>
        <begin position="69"/>
        <end position="93"/>
    </location>
</feature>